<evidence type="ECO:0000256" key="5">
    <source>
        <dbReference type="ARBA" id="ARBA00022729"/>
    </source>
</evidence>
<dbReference type="PROSITE" id="PS00232">
    <property type="entry name" value="CADHERIN_1"/>
    <property type="match status" value="3"/>
</dbReference>
<feature type="chain" id="PRO_5045703323" evidence="15">
    <location>
        <begin position="30"/>
        <end position="939"/>
    </location>
</feature>
<feature type="domain" description="Cadherin" evidence="16">
    <location>
        <begin position="454"/>
        <end position="563"/>
    </location>
</feature>
<dbReference type="PRINTS" id="PR00205">
    <property type="entry name" value="CADHERIN"/>
</dbReference>
<dbReference type="GO" id="GO:0005509">
    <property type="term" value="F:calcium ion binding"/>
    <property type="evidence" value="ECO:0007669"/>
    <property type="project" value="UniProtKB-UniRule"/>
</dbReference>
<dbReference type="InterPro" id="IPR032455">
    <property type="entry name" value="Cadherin_C"/>
</dbReference>
<comment type="subcellular location">
    <subcellularLocation>
        <location evidence="2">Cell membrane</location>
        <topology evidence="2">Single-pass type I membrane protein</topology>
    </subcellularLocation>
</comment>
<dbReference type="RefSeq" id="XP_020654860.2">
    <property type="nucleotide sequence ID" value="XM_020799201.2"/>
</dbReference>
<keyword evidence="6" id="KW-0677">Repeat</keyword>
<evidence type="ECO:0000313" key="17">
    <source>
        <dbReference type="Proteomes" id="UP001652642"/>
    </source>
</evidence>
<feature type="domain" description="Cadherin" evidence="16">
    <location>
        <begin position="28"/>
        <end position="134"/>
    </location>
</feature>
<feature type="transmembrane region" description="Helical" evidence="14">
    <location>
        <begin position="689"/>
        <end position="713"/>
    </location>
</feature>
<feature type="compositionally biased region" description="Basic residues" evidence="13">
    <location>
        <begin position="929"/>
        <end position="939"/>
    </location>
</feature>
<keyword evidence="3" id="KW-1003">Cell membrane</keyword>
<feature type="region of interest" description="Disordered" evidence="13">
    <location>
        <begin position="803"/>
        <end position="839"/>
    </location>
</feature>
<evidence type="ECO:0000256" key="15">
    <source>
        <dbReference type="SAM" id="SignalP"/>
    </source>
</evidence>
<evidence type="ECO:0000256" key="8">
    <source>
        <dbReference type="ARBA" id="ARBA00022889"/>
    </source>
</evidence>
<evidence type="ECO:0000256" key="1">
    <source>
        <dbReference type="ARBA" id="ARBA00003436"/>
    </source>
</evidence>
<evidence type="ECO:0000256" key="14">
    <source>
        <dbReference type="SAM" id="Phobius"/>
    </source>
</evidence>
<evidence type="ECO:0000259" key="16">
    <source>
        <dbReference type="PROSITE" id="PS50268"/>
    </source>
</evidence>
<keyword evidence="10 14" id="KW-0472">Membrane</keyword>
<evidence type="ECO:0000256" key="11">
    <source>
        <dbReference type="ARBA" id="ARBA00023180"/>
    </source>
</evidence>
<keyword evidence="7 12" id="KW-0106">Calcium</keyword>
<evidence type="ECO:0000256" key="3">
    <source>
        <dbReference type="ARBA" id="ARBA00022475"/>
    </source>
</evidence>
<name>A0A6J0U6N1_9SAUR</name>
<keyword evidence="5 15" id="KW-0732">Signal</keyword>
<evidence type="ECO:0000256" key="7">
    <source>
        <dbReference type="ARBA" id="ARBA00022837"/>
    </source>
</evidence>
<dbReference type="InterPro" id="IPR002126">
    <property type="entry name" value="Cadherin-like_dom"/>
</dbReference>
<dbReference type="SMART" id="SM00112">
    <property type="entry name" value="CA"/>
    <property type="match status" value="6"/>
</dbReference>
<feature type="region of interest" description="Disordered" evidence="13">
    <location>
        <begin position="905"/>
        <end position="939"/>
    </location>
</feature>
<accession>A0A6J0U6N1</accession>
<dbReference type="PANTHER" id="PTHR24028">
    <property type="entry name" value="CADHERIN-87A"/>
    <property type="match status" value="1"/>
</dbReference>
<feature type="domain" description="Cadherin" evidence="16">
    <location>
        <begin position="135"/>
        <end position="243"/>
    </location>
</feature>
<reference evidence="18" key="1">
    <citation type="submission" date="2025-08" db="UniProtKB">
        <authorList>
            <consortium name="RefSeq"/>
        </authorList>
    </citation>
    <scope>IDENTIFICATION</scope>
</reference>
<feature type="signal peptide" evidence="15">
    <location>
        <begin position="1"/>
        <end position="29"/>
    </location>
</feature>
<keyword evidence="17" id="KW-1185">Reference proteome</keyword>
<gene>
    <name evidence="18" type="primary">LOC110082016</name>
</gene>
<comment type="function">
    <text evidence="1">Potential calcium-dependent cell-adhesion protein. May be involved in the establishment and maintenance of specific neuronal connections in the brain.</text>
</comment>
<feature type="compositionally biased region" description="Polar residues" evidence="13">
    <location>
        <begin position="806"/>
        <end position="839"/>
    </location>
</feature>
<keyword evidence="9 14" id="KW-1133">Transmembrane helix</keyword>
<dbReference type="InterPro" id="IPR013164">
    <property type="entry name" value="Cadherin_N"/>
</dbReference>
<dbReference type="Gene3D" id="2.60.40.60">
    <property type="entry name" value="Cadherins"/>
    <property type="match status" value="6"/>
</dbReference>
<dbReference type="GeneID" id="110082016"/>
<dbReference type="Pfam" id="PF00028">
    <property type="entry name" value="Cadherin"/>
    <property type="match status" value="5"/>
</dbReference>
<dbReference type="InterPro" id="IPR050174">
    <property type="entry name" value="Protocadherin/Cadherin-CA"/>
</dbReference>
<dbReference type="InterPro" id="IPR020894">
    <property type="entry name" value="Cadherin_CS"/>
</dbReference>
<dbReference type="SUPFAM" id="SSF49313">
    <property type="entry name" value="Cadherin-like"/>
    <property type="match status" value="6"/>
</dbReference>
<dbReference type="AlphaFoldDB" id="A0A6J0U6N1"/>
<dbReference type="Pfam" id="PF16492">
    <property type="entry name" value="Cadherin_C_2"/>
    <property type="match status" value="1"/>
</dbReference>
<protein>
    <submittedName>
        <fullName evidence="18">Protocadherin gamma-B1-like isoform X23</fullName>
    </submittedName>
</protein>
<evidence type="ECO:0000256" key="9">
    <source>
        <dbReference type="ARBA" id="ARBA00022989"/>
    </source>
</evidence>
<evidence type="ECO:0000256" key="4">
    <source>
        <dbReference type="ARBA" id="ARBA00022692"/>
    </source>
</evidence>
<feature type="domain" description="Cadherin" evidence="16">
    <location>
        <begin position="244"/>
        <end position="348"/>
    </location>
</feature>
<sequence length="939" mass="103305">MDSRHKNNSNSEKRQVLLLLIFFINKTVSEHIQYSIPEEMGKGSIVGNLVKDLRLNTGETANLNLNLLSLGENKYFTVGTENGNLYVNDRIDREEICGETASCLINFEVIIKNPMRIFHVTVEIQDINDNTPHFVDGDMTLEITESSLPGSTYLLEQAEDPDIGVNSLQDYKLNINQYFLLEVKEREDGKKYAELVLNKQLDRETESSFDLILMALDGGKPPKSGTAKIWINVIDINDNPPVFAQKVYTVNLKENMPSGSSVVQVKATDRDEGSNSEIRYAFRNTAERARQKFHLDSQSGMITVKENLDFEETEKYVMSVEARDGGGLVAHCNVELKLLDENDNAPEVILVSLSSPLPEDSPLGTMAALFNIKDKDSGENGQVACHLKSAFPFKVVSTSNNFYKLLTDGPLDRESTAEYSITIIATDKGTPSLSTEKAISLQISDINDNCPAFEKPLYTAYVPENNPSGSSIFRVQASDPDLDRNAQITYSILHSSIEELPLSSYLSINSESGIIYAQRSFDYEQLREFQVEVRAQDGGSPPLSSTAKVKVFILDQNDKSPQILYPSPGVEGSGLFEMVPRSAEEGYLVTKVVAVDADSGHNAWLSYHLLQVTEPGLFTIGPHNGEIRTSRLYSERDAVKQRLVILVKDNGQPPLSSTVSLNLVFAESFQEAIPEISSQSNDPEYQSDLQFYLVLALAMISFLFLLTVILVIMMKLRRSGSPKFLQCFGPVPHSNNPVIFPPNYEEGTLPYSYQLCLSSESRIHDFTFPIPSVQIAENIANDCKSDMLLTANGGNVLNTEVEKTDTQAQPNTDWRFSQAQRPGTSGSQNGDENGTWPNNQFDTEMLQAMILASANEAAAAAAANPDGNSTLGGGAVAGTMGLSARYGPQFTLQHVPDYRQNVYIPGSTATLSNSSGKRDGKPAAAGGGNKKKSGKKEKK</sequence>
<dbReference type="PROSITE" id="PS50268">
    <property type="entry name" value="CADHERIN_2"/>
    <property type="match status" value="6"/>
</dbReference>
<dbReference type="Proteomes" id="UP001652642">
    <property type="component" value="Chromosome 4"/>
</dbReference>
<dbReference type="CDD" id="cd11304">
    <property type="entry name" value="Cadherin_repeat"/>
    <property type="match status" value="6"/>
</dbReference>
<evidence type="ECO:0000256" key="6">
    <source>
        <dbReference type="ARBA" id="ARBA00022737"/>
    </source>
</evidence>
<evidence type="ECO:0000313" key="18">
    <source>
        <dbReference type="RefSeq" id="XP_020654860.2"/>
    </source>
</evidence>
<keyword evidence="8" id="KW-0130">Cell adhesion</keyword>
<evidence type="ECO:0000256" key="12">
    <source>
        <dbReference type="PROSITE-ProRule" id="PRU00043"/>
    </source>
</evidence>
<dbReference type="Pfam" id="PF08266">
    <property type="entry name" value="Cadherin_2"/>
    <property type="match status" value="1"/>
</dbReference>
<evidence type="ECO:0000256" key="13">
    <source>
        <dbReference type="SAM" id="MobiDB-lite"/>
    </source>
</evidence>
<evidence type="ECO:0000256" key="10">
    <source>
        <dbReference type="ARBA" id="ARBA00023136"/>
    </source>
</evidence>
<dbReference type="InterPro" id="IPR031904">
    <property type="entry name" value="Cadherin_CBD"/>
</dbReference>
<dbReference type="Pfam" id="PF15974">
    <property type="entry name" value="Cadherin_tail"/>
    <property type="match status" value="1"/>
</dbReference>
<dbReference type="GO" id="GO:0007156">
    <property type="term" value="P:homophilic cell adhesion via plasma membrane adhesion molecules"/>
    <property type="evidence" value="ECO:0007669"/>
    <property type="project" value="InterPro"/>
</dbReference>
<feature type="domain" description="Cadherin" evidence="16">
    <location>
        <begin position="357"/>
        <end position="453"/>
    </location>
</feature>
<feature type="domain" description="Cadherin" evidence="16">
    <location>
        <begin position="579"/>
        <end position="676"/>
    </location>
</feature>
<keyword evidence="11" id="KW-0325">Glycoprotein</keyword>
<organism evidence="17 18">
    <name type="scientific">Pogona vitticeps</name>
    <name type="common">central bearded dragon</name>
    <dbReference type="NCBI Taxonomy" id="103695"/>
    <lineage>
        <taxon>Eukaryota</taxon>
        <taxon>Metazoa</taxon>
        <taxon>Chordata</taxon>
        <taxon>Craniata</taxon>
        <taxon>Vertebrata</taxon>
        <taxon>Euteleostomi</taxon>
        <taxon>Lepidosauria</taxon>
        <taxon>Squamata</taxon>
        <taxon>Bifurcata</taxon>
        <taxon>Unidentata</taxon>
        <taxon>Episquamata</taxon>
        <taxon>Toxicofera</taxon>
        <taxon>Iguania</taxon>
        <taxon>Acrodonta</taxon>
        <taxon>Agamidae</taxon>
        <taxon>Amphibolurinae</taxon>
        <taxon>Pogona</taxon>
    </lineage>
</organism>
<dbReference type="GO" id="GO:0005886">
    <property type="term" value="C:plasma membrane"/>
    <property type="evidence" value="ECO:0007669"/>
    <property type="project" value="UniProtKB-SubCell"/>
</dbReference>
<dbReference type="PANTHER" id="PTHR24028:SF73">
    <property type="entry name" value="PROTOCADHERIN GAMMA-B3-RELATED"/>
    <property type="match status" value="1"/>
</dbReference>
<keyword evidence="4 14" id="KW-0812">Transmembrane</keyword>
<dbReference type="InterPro" id="IPR015919">
    <property type="entry name" value="Cadherin-like_sf"/>
</dbReference>
<proteinExistence type="predicted"/>
<evidence type="ECO:0000256" key="2">
    <source>
        <dbReference type="ARBA" id="ARBA00004251"/>
    </source>
</evidence>